<name>A0ACC1YVM9_MELAZ</name>
<proteinExistence type="predicted"/>
<dbReference type="EMBL" id="CM051394">
    <property type="protein sequence ID" value="KAJ4727760.1"/>
    <property type="molecule type" value="Genomic_DNA"/>
</dbReference>
<gene>
    <name evidence="1" type="ORF">OWV82_000805</name>
</gene>
<dbReference type="Proteomes" id="UP001164539">
    <property type="component" value="Chromosome 1"/>
</dbReference>
<protein>
    <submittedName>
        <fullName evidence="1">Endoglucanase</fullName>
    </submittedName>
</protein>
<evidence type="ECO:0000313" key="2">
    <source>
        <dbReference type="Proteomes" id="UP001164539"/>
    </source>
</evidence>
<reference evidence="1 2" key="1">
    <citation type="journal article" date="2023" name="Science">
        <title>Complex scaffold remodeling in plant triterpene biosynthesis.</title>
        <authorList>
            <person name="De La Pena R."/>
            <person name="Hodgson H."/>
            <person name="Liu J.C."/>
            <person name="Stephenson M.J."/>
            <person name="Martin A.C."/>
            <person name="Owen C."/>
            <person name="Harkess A."/>
            <person name="Leebens-Mack J."/>
            <person name="Jimenez L.E."/>
            <person name="Osbourn A."/>
            <person name="Sattely E.S."/>
        </authorList>
    </citation>
    <scope>NUCLEOTIDE SEQUENCE [LARGE SCALE GENOMIC DNA]</scope>
    <source>
        <strain evidence="2">cv. JPN11</strain>
        <tissue evidence="1">Leaf</tissue>
    </source>
</reference>
<keyword evidence="2" id="KW-1185">Reference proteome</keyword>
<accession>A0ACC1YVM9</accession>
<sequence length="195" mass="21610">MTMLSWSVLEYSAKYEAIEELDHVKDVIKWGTDYLLKTFNSSADSIAMIASQVGGDDPSSTETNPHYLNCWIRPEDISNNDPRPIYTCYNCPALAAEMAAALASASIVFKDSHDYSKQLVHGAKILFKFATKEQAGNSSYLQLVTTPALAKRSKAFKGGPARGVLSWDNKHAGAQLLLTRIRLFLSYGYPYEAML</sequence>
<evidence type="ECO:0000313" key="1">
    <source>
        <dbReference type="EMBL" id="KAJ4727760.1"/>
    </source>
</evidence>
<comment type="caution">
    <text evidence="1">The sequence shown here is derived from an EMBL/GenBank/DDBJ whole genome shotgun (WGS) entry which is preliminary data.</text>
</comment>
<organism evidence="1 2">
    <name type="scientific">Melia azedarach</name>
    <name type="common">Chinaberry tree</name>
    <dbReference type="NCBI Taxonomy" id="155640"/>
    <lineage>
        <taxon>Eukaryota</taxon>
        <taxon>Viridiplantae</taxon>
        <taxon>Streptophyta</taxon>
        <taxon>Embryophyta</taxon>
        <taxon>Tracheophyta</taxon>
        <taxon>Spermatophyta</taxon>
        <taxon>Magnoliopsida</taxon>
        <taxon>eudicotyledons</taxon>
        <taxon>Gunneridae</taxon>
        <taxon>Pentapetalae</taxon>
        <taxon>rosids</taxon>
        <taxon>malvids</taxon>
        <taxon>Sapindales</taxon>
        <taxon>Meliaceae</taxon>
        <taxon>Melia</taxon>
    </lineage>
</organism>